<keyword evidence="5" id="KW-1185">Reference proteome</keyword>
<dbReference type="InterPro" id="IPR017019">
    <property type="entry name" value="DNA_replication_prd_bac"/>
</dbReference>
<feature type="domain" description="DnaB/C C-terminal" evidence="3">
    <location>
        <begin position="154"/>
        <end position="220"/>
    </location>
</feature>
<gene>
    <name evidence="4" type="ORF">SAMN05660462_02360</name>
</gene>
<evidence type="ECO:0000259" key="3">
    <source>
        <dbReference type="Pfam" id="PF07261"/>
    </source>
</evidence>
<proteinExistence type="inferred from homology"/>
<dbReference type="Pfam" id="PF07261">
    <property type="entry name" value="DnaB_2"/>
    <property type="match status" value="2"/>
</dbReference>
<comment type="similarity">
    <text evidence="1">Belongs to the DnaB/DnaD family.</text>
</comment>
<dbReference type="AlphaFoldDB" id="A0A1H3RFS3"/>
<evidence type="ECO:0000256" key="2">
    <source>
        <dbReference type="SAM" id="MobiDB-lite"/>
    </source>
</evidence>
<dbReference type="InterPro" id="IPR006343">
    <property type="entry name" value="DnaB/C_C"/>
</dbReference>
<dbReference type="InterPro" id="IPR053162">
    <property type="entry name" value="DnaD"/>
</dbReference>
<feature type="compositionally biased region" description="Basic and acidic residues" evidence="2">
    <location>
        <begin position="306"/>
        <end position="319"/>
    </location>
</feature>
<evidence type="ECO:0000313" key="4">
    <source>
        <dbReference type="EMBL" id="SDZ24594.1"/>
    </source>
</evidence>
<dbReference type="Gene3D" id="1.10.10.630">
    <property type="entry name" value="DnaD domain-like"/>
    <property type="match status" value="2"/>
</dbReference>
<evidence type="ECO:0000256" key="1">
    <source>
        <dbReference type="ARBA" id="ARBA00093462"/>
    </source>
</evidence>
<dbReference type="NCBIfam" id="TIGR01446">
    <property type="entry name" value="DnaD_dom"/>
    <property type="match status" value="2"/>
</dbReference>
<dbReference type="OrthoDB" id="1652900at2"/>
<dbReference type="STRING" id="415015.SAMN05660462_02360"/>
<dbReference type="PIRSF" id="PIRSF033722">
    <property type="entry name" value="DnaD_CA_C3587_prd"/>
    <property type="match status" value="1"/>
</dbReference>
<organism evidence="4 5">
    <name type="scientific">Proteiniborus ethanoligenes</name>
    <dbReference type="NCBI Taxonomy" id="415015"/>
    <lineage>
        <taxon>Bacteria</taxon>
        <taxon>Bacillati</taxon>
        <taxon>Bacillota</taxon>
        <taxon>Clostridia</taxon>
        <taxon>Eubacteriales</taxon>
        <taxon>Proteiniborus</taxon>
    </lineage>
</organism>
<dbReference type="SUPFAM" id="SSF158499">
    <property type="entry name" value="DnaD domain-like"/>
    <property type="match status" value="2"/>
</dbReference>
<accession>A0A1H3RFS3</accession>
<feature type="domain" description="DnaB/C C-terminal" evidence="3">
    <location>
        <begin position="242"/>
        <end position="305"/>
    </location>
</feature>
<protein>
    <submittedName>
        <fullName evidence="4">DnaD and phage-associated domain-containing protein</fullName>
    </submittedName>
</protein>
<dbReference type="EMBL" id="FNQE01000027">
    <property type="protein sequence ID" value="SDZ24594.1"/>
    <property type="molecule type" value="Genomic_DNA"/>
</dbReference>
<reference evidence="4 5" key="1">
    <citation type="submission" date="2016-10" db="EMBL/GenBank/DDBJ databases">
        <authorList>
            <person name="de Groot N.N."/>
        </authorList>
    </citation>
    <scope>NUCLEOTIDE SEQUENCE [LARGE SCALE GENOMIC DNA]</scope>
    <source>
        <strain evidence="4 5">DSM 21650</strain>
    </source>
</reference>
<dbReference type="RefSeq" id="WP_091731520.1">
    <property type="nucleotide sequence ID" value="NZ_FNQE01000027.1"/>
</dbReference>
<dbReference type="InterPro" id="IPR034829">
    <property type="entry name" value="DnaD-like_sf"/>
</dbReference>
<name>A0A1H3RFS3_9FIRM</name>
<feature type="region of interest" description="Disordered" evidence="2">
    <location>
        <begin position="306"/>
        <end position="355"/>
    </location>
</feature>
<sequence length="355" mass="41557">MSFFLEITNLDLGDTPVENIFINDFMPMANGTYVKVYLLGYKFAKDKDENLCLSNESISRHLNIPLSDVLKAWDFWEQKGIILKHKKEDGDEYDYKVEFLNLKQLYIKNNFMPKTSSGSGQSSNTIYTCSPEDLVEANKIPSIQEMFLSIDYIVRRPLVPNEKRKILEWLYNYNMSPEVIVKAFFHAVEKRGIRKINYIEGIIRNWYDMGIVNSEALENHLKMQDEKFYSYDRIMRSLGFNNRTPSEAEMKVIDKWFDEWKFTMEVVLKACENTKKTANPSVNYIDGILSSWHEKGINTVEEIAEKDKPKAPAQKKDKNIQAGGNNFKTRFHTIEQRTSKYTPEELEEIARKRRG</sequence>
<dbReference type="Proteomes" id="UP000198625">
    <property type="component" value="Unassembled WGS sequence"/>
</dbReference>
<dbReference type="PANTHER" id="PTHR37293:SF5">
    <property type="entry name" value="DNA REPLICATION PROTEIN"/>
    <property type="match status" value="1"/>
</dbReference>
<evidence type="ECO:0000313" key="5">
    <source>
        <dbReference type="Proteomes" id="UP000198625"/>
    </source>
</evidence>
<dbReference type="PANTHER" id="PTHR37293">
    <property type="entry name" value="PHAGE REPLICATION PROTEIN-RELATED"/>
    <property type="match status" value="1"/>
</dbReference>